<accession>A0ABD2P0T6</accession>
<feature type="compositionally biased region" description="Acidic residues" evidence="1">
    <location>
        <begin position="32"/>
        <end position="41"/>
    </location>
</feature>
<evidence type="ECO:0000256" key="1">
    <source>
        <dbReference type="SAM" id="MobiDB-lite"/>
    </source>
</evidence>
<reference evidence="2 3" key="1">
    <citation type="journal article" date="2021" name="BMC Biol.">
        <title>Horizontally acquired antibacterial genes associated with adaptive radiation of ladybird beetles.</title>
        <authorList>
            <person name="Li H.S."/>
            <person name="Tang X.F."/>
            <person name="Huang Y.H."/>
            <person name="Xu Z.Y."/>
            <person name="Chen M.L."/>
            <person name="Du X.Y."/>
            <person name="Qiu B.Y."/>
            <person name="Chen P.T."/>
            <person name="Zhang W."/>
            <person name="Slipinski A."/>
            <person name="Escalona H.E."/>
            <person name="Waterhouse R.M."/>
            <person name="Zwick A."/>
            <person name="Pang H."/>
        </authorList>
    </citation>
    <scope>NUCLEOTIDE SEQUENCE [LARGE SCALE GENOMIC DNA]</scope>
    <source>
        <strain evidence="2">SYSU2018</strain>
    </source>
</reference>
<sequence>MAELKLKRETEARKPTRKKRQAVTRSLYRNDDSDDDGLDQEGEEDDFACIYCNDLYSRSKPDKKHIEAKIVSRIAGKPDNKAIRFNPICINETKLL</sequence>
<evidence type="ECO:0000313" key="3">
    <source>
        <dbReference type="Proteomes" id="UP001516400"/>
    </source>
</evidence>
<gene>
    <name evidence="2" type="ORF">HHI36_018732</name>
</gene>
<protein>
    <submittedName>
        <fullName evidence="2">Uncharacterized protein</fullName>
    </submittedName>
</protein>
<evidence type="ECO:0000313" key="2">
    <source>
        <dbReference type="EMBL" id="KAL3284575.1"/>
    </source>
</evidence>
<dbReference type="EMBL" id="JABFTP020000165">
    <property type="protein sequence ID" value="KAL3284575.1"/>
    <property type="molecule type" value="Genomic_DNA"/>
</dbReference>
<keyword evidence="3" id="KW-1185">Reference proteome</keyword>
<proteinExistence type="predicted"/>
<organism evidence="2 3">
    <name type="scientific">Cryptolaemus montrouzieri</name>
    <dbReference type="NCBI Taxonomy" id="559131"/>
    <lineage>
        <taxon>Eukaryota</taxon>
        <taxon>Metazoa</taxon>
        <taxon>Ecdysozoa</taxon>
        <taxon>Arthropoda</taxon>
        <taxon>Hexapoda</taxon>
        <taxon>Insecta</taxon>
        <taxon>Pterygota</taxon>
        <taxon>Neoptera</taxon>
        <taxon>Endopterygota</taxon>
        <taxon>Coleoptera</taxon>
        <taxon>Polyphaga</taxon>
        <taxon>Cucujiformia</taxon>
        <taxon>Coccinelloidea</taxon>
        <taxon>Coccinellidae</taxon>
        <taxon>Scymninae</taxon>
        <taxon>Scymnini</taxon>
        <taxon>Cryptolaemus</taxon>
    </lineage>
</organism>
<feature type="compositionally biased region" description="Basic and acidic residues" evidence="1">
    <location>
        <begin position="1"/>
        <end position="14"/>
    </location>
</feature>
<dbReference type="Proteomes" id="UP001516400">
    <property type="component" value="Unassembled WGS sequence"/>
</dbReference>
<name>A0ABD2P0T6_9CUCU</name>
<dbReference type="AlphaFoldDB" id="A0ABD2P0T6"/>
<comment type="caution">
    <text evidence="2">The sequence shown here is derived from an EMBL/GenBank/DDBJ whole genome shotgun (WGS) entry which is preliminary data.</text>
</comment>
<feature type="region of interest" description="Disordered" evidence="1">
    <location>
        <begin position="1"/>
        <end position="41"/>
    </location>
</feature>